<evidence type="ECO:0000313" key="1">
    <source>
        <dbReference type="EMBL" id="OWZ09475.1"/>
    </source>
</evidence>
<reference evidence="2" key="1">
    <citation type="submission" date="2017-03" db="EMBL/GenBank/DDBJ databases">
        <title>Phytopthora megakarya and P. palmivora, two closely related causual agents of cacao black pod achieved similar genome size and gene model numbers by different mechanisms.</title>
        <authorList>
            <person name="Ali S."/>
            <person name="Shao J."/>
            <person name="Larry D.J."/>
            <person name="Kronmiller B."/>
            <person name="Shen D."/>
            <person name="Strem M.D."/>
            <person name="Melnick R.L."/>
            <person name="Guiltinan M.J."/>
            <person name="Tyler B.M."/>
            <person name="Meinhardt L.W."/>
            <person name="Bailey B.A."/>
        </authorList>
    </citation>
    <scope>NUCLEOTIDE SEQUENCE [LARGE SCALE GENOMIC DNA]</scope>
    <source>
        <strain evidence="2">zdho120</strain>
    </source>
</reference>
<evidence type="ECO:0000313" key="2">
    <source>
        <dbReference type="Proteomes" id="UP000198211"/>
    </source>
</evidence>
<accession>A0A225VVV2</accession>
<name>A0A225VVV2_9STRA</name>
<comment type="caution">
    <text evidence="1">The sequence shown here is derived from an EMBL/GenBank/DDBJ whole genome shotgun (WGS) entry which is preliminary data.</text>
</comment>
<organism evidence="1 2">
    <name type="scientific">Phytophthora megakarya</name>
    <dbReference type="NCBI Taxonomy" id="4795"/>
    <lineage>
        <taxon>Eukaryota</taxon>
        <taxon>Sar</taxon>
        <taxon>Stramenopiles</taxon>
        <taxon>Oomycota</taxon>
        <taxon>Peronosporomycetes</taxon>
        <taxon>Peronosporales</taxon>
        <taxon>Peronosporaceae</taxon>
        <taxon>Phytophthora</taxon>
    </lineage>
</organism>
<dbReference type="AlphaFoldDB" id="A0A225VVV2"/>
<sequence length="120" mass="13385">MIDNLLATPTPKPTFSPRQIAAFFFKPCPDEEGEVTGYYACNTSAKRRKLSPKSGYTNLVAHVRVAHPNYESDMHDANVAASGTLLPWVTQKAKNRYAWLHWIVSGNLPLSFCESKETGQ</sequence>
<proteinExistence type="predicted"/>
<dbReference type="OrthoDB" id="89100at2759"/>
<gene>
    <name evidence="1" type="ORF">PHMEG_00017819</name>
</gene>
<protein>
    <submittedName>
        <fullName evidence="1">Uncharacterized protein</fullName>
    </submittedName>
</protein>
<dbReference type="Proteomes" id="UP000198211">
    <property type="component" value="Unassembled WGS sequence"/>
</dbReference>
<keyword evidence="2" id="KW-1185">Reference proteome</keyword>
<dbReference type="EMBL" id="NBNE01002777">
    <property type="protein sequence ID" value="OWZ09475.1"/>
    <property type="molecule type" value="Genomic_DNA"/>
</dbReference>